<feature type="transmembrane region" description="Helical" evidence="9">
    <location>
        <begin position="97"/>
        <end position="118"/>
    </location>
</feature>
<evidence type="ECO:0000256" key="3">
    <source>
        <dbReference type="ARBA" id="ARBA00022448"/>
    </source>
</evidence>
<evidence type="ECO:0000256" key="10">
    <source>
        <dbReference type="RuleBase" id="RU367050"/>
    </source>
</evidence>
<dbReference type="CDD" id="cd06261">
    <property type="entry name" value="TM_PBP2"/>
    <property type="match status" value="1"/>
</dbReference>
<feature type="transmembrane region" description="Helical" evidence="9">
    <location>
        <begin position="349"/>
        <end position="369"/>
    </location>
</feature>
<dbReference type="PANTHER" id="PTHR47314">
    <property type="entry name" value="MALTOSE/MALTODEXTRIN TRANSPORT SYSTEM PERMEASE PROTEIN MALF"/>
    <property type="match status" value="1"/>
</dbReference>
<evidence type="ECO:0000313" key="13">
    <source>
        <dbReference type="EMBL" id="MFC4904068.1"/>
    </source>
</evidence>
<dbReference type="SUPFAM" id="SSF161098">
    <property type="entry name" value="MetI-like"/>
    <property type="match status" value="1"/>
</dbReference>
<keyword evidence="6 9" id="KW-0812">Transmembrane</keyword>
<dbReference type="Gene3D" id="1.10.3720.10">
    <property type="entry name" value="MetI-like"/>
    <property type="match status" value="1"/>
</dbReference>
<evidence type="ECO:0000256" key="5">
    <source>
        <dbReference type="ARBA" id="ARBA00022597"/>
    </source>
</evidence>
<feature type="transmembrane region" description="Helical" evidence="9">
    <location>
        <begin position="312"/>
        <end position="337"/>
    </location>
</feature>
<keyword evidence="8 9" id="KW-0472">Membrane</keyword>
<gene>
    <name evidence="13" type="ORF">ACFPCS_10880</name>
</gene>
<keyword evidence="7 9" id="KW-1133">Transmembrane helix</keyword>
<evidence type="ECO:0000313" key="14">
    <source>
        <dbReference type="Proteomes" id="UP001595797"/>
    </source>
</evidence>
<comment type="similarity">
    <text evidence="2 10">Belongs to the binding-protein-dependent transport system permease family. MalFG subfamily.</text>
</comment>
<comment type="caution">
    <text evidence="13">The sequence shown here is derived from an EMBL/GenBank/DDBJ whole genome shotgun (WGS) entry which is preliminary data.</text>
</comment>
<evidence type="ECO:0000256" key="11">
    <source>
        <dbReference type="SAM" id="MobiDB-lite"/>
    </source>
</evidence>
<name>A0ABV9TJ98_9MICC</name>
<feature type="transmembrane region" description="Helical" evidence="9">
    <location>
        <begin position="398"/>
        <end position="423"/>
    </location>
</feature>
<feature type="transmembrane region" description="Helical" evidence="9">
    <location>
        <begin position="511"/>
        <end position="533"/>
    </location>
</feature>
<evidence type="ECO:0000256" key="4">
    <source>
        <dbReference type="ARBA" id="ARBA00022475"/>
    </source>
</evidence>
<feature type="compositionally biased region" description="Low complexity" evidence="11">
    <location>
        <begin position="1"/>
        <end position="22"/>
    </location>
</feature>
<protein>
    <recommendedName>
        <fullName evidence="10">Maltose/maltodextrin transport system permease protein</fullName>
    </recommendedName>
</protein>
<feature type="transmembrane region" description="Helical" evidence="9">
    <location>
        <begin position="65"/>
        <end position="85"/>
    </location>
</feature>
<dbReference type="InterPro" id="IPR032550">
    <property type="entry name" value="TM_PBP2_N"/>
</dbReference>
<evidence type="ECO:0000259" key="12">
    <source>
        <dbReference type="PROSITE" id="PS50928"/>
    </source>
</evidence>
<feature type="region of interest" description="Disordered" evidence="11">
    <location>
        <begin position="1"/>
        <end position="33"/>
    </location>
</feature>
<dbReference type="InterPro" id="IPR035277">
    <property type="entry name" value="MalF_N"/>
</dbReference>
<dbReference type="PROSITE" id="PS50928">
    <property type="entry name" value="ABC_TM1"/>
    <property type="match status" value="1"/>
</dbReference>
<keyword evidence="4 10" id="KW-1003">Cell membrane</keyword>
<feature type="transmembrane region" description="Helical" evidence="9">
    <location>
        <begin position="37"/>
        <end position="59"/>
    </location>
</feature>
<dbReference type="PANTHER" id="PTHR47314:SF1">
    <property type="entry name" value="MALTOSE_MALTODEXTRIN TRANSPORT SYSTEM PERMEASE PROTEIN MALF"/>
    <property type="match status" value="1"/>
</dbReference>
<keyword evidence="14" id="KW-1185">Reference proteome</keyword>
<evidence type="ECO:0000256" key="9">
    <source>
        <dbReference type="RuleBase" id="RU363032"/>
    </source>
</evidence>
<feature type="domain" description="ABC transmembrane type-1" evidence="12">
    <location>
        <begin position="311"/>
        <end position="532"/>
    </location>
</feature>
<comment type="subcellular location">
    <subcellularLocation>
        <location evidence="1 9">Cell membrane</location>
        <topology evidence="1 9">Multi-pass membrane protein</topology>
    </subcellularLocation>
</comment>
<sequence length="543" mass="57621">MSTSTTTRDGTATSGTADGDTAPGAPRERRHAHSRGFGPGFVVKLVLMALINAFGLFGILAAWAVGSWGILVFLAAALLAADLVYFLPARRLLPAKYLFPGLAFLLVFQVFVLVYTAATAFTNYGDGHNATKDAAITQLTTTYEQRVEGSEAYAVTVLEGPDGLALAAVQDDRVLVGAADRPLAPLEGAAVTEGRVVEAPGYEVLSYAEVVGAQDELGELRVPVSGQAEDGALRTDDGRTAYAYEPTLAYDEAADAMVAADGTVYADNGEGAFAGPDGEVLRPGWRVFVGLDNFGAIFDPAVLGGPFVAVTLWTFAFAVLSVALTFFLGLLLAILFNDERLRFRNVYRAVVFLPYAFPAFLSILIWAGLLNTDFGFVNEVLLGGTGVPWLENPWLAKLSLLLVNLWLGFPYMFLVTTGALQAIPGELYESAEMDGAGPVRQFGSITLPMLMVAVGPLLIASFAMNFNNFNVVYLLTGGGPQDLESTTGVGATDILISFVYKIAFAGGTNDYGLASALSILIFIMVAVVSALTFRRSKALEEIS</sequence>
<evidence type="ECO:0000256" key="7">
    <source>
        <dbReference type="ARBA" id="ARBA00022989"/>
    </source>
</evidence>
<accession>A0ABV9TJ98</accession>
<reference evidence="14" key="1">
    <citation type="journal article" date="2019" name="Int. J. Syst. Evol. Microbiol.">
        <title>The Global Catalogue of Microorganisms (GCM) 10K type strain sequencing project: providing services to taxonomists for standard genome sequencing and annotation.</title>
        <authorList>
            <consortium name="The Broad Institute Genomics Platform"/>
            <consortium name="The Broad Institute Genome Sequencing Center for Infectious Disease"/>
            <person name="Wu L."/>
            <person name="Ma J."/>
        </authorList>
    </citation>
    <scope>NUCLEOTIDE SEQUENCE [LARGE SCALE GENOMIC DNA]</scope>
    <source>
        <strain evidence="14">CGMCC 4.6946</strain>
    </source>
</reference>
<keyword evidence="5 10" id="KW-0762">Sugar transport</keyword>
<comment type="function">
    <text evidence="10">Part of the ABC transporter complex MalEFGK involved in maltose/maltodextrin import. Probably responsible for the translocation of the substrate across the membrane.</text>
</comment>
<evidence type="ECO:0000256" key="2">
    <source>
        <dbReference type="ARBA" id="ARBA00009047"/>
    </source>
</evidence>
<dbReference type="InterPro" id="IPR035906">
    <property type="entry name" value="MetI-like_sf"/>
</dbReference>
<organism evidence="13 14">
    <name type="scientific">Kocuria oceani</name>
    <dbReference type="NCBI Taxonomy" id="988827"/>
    <lineage>
        <taxon>Bacteria</taxon>
        <taxon>Bacillati</taxon>
        <taxon>Actinomycetota</taxon>
        <taxon>Actinomycetes</taxon>
        <taxon>Micrococcales</taxon>
        <taxon>Micrococcaceae</taxon>
        <taxon>Kocuria</taxon>
    </lineage>
</organism>
<dbReference type="EMBL" id="JBHSIW010000013">
    <property type="protein sequence ID" value="MFC4904068.1"/>
    <property type="molecule type" value="Genomic_DNA"/>
</dbReference>
<evidence type="ECO:0000256" key="6">
    <source>
        <dbReference type="ARBA" id="ARBA00022692"/>
    </source>
</evidence>
<evidence type="ECO:0000256" key="8">
    <source>
        <dbReference type="ARBA" id="ARBA00023136"/>
    </source>
</evidence>
<keyword evidence="3 9" id="KW-0813">Transport</keyword>
<proteinExistence type="inferred from homology"/>
<dbReference type="RefSeq" id="WP_277551794.1">
    <property type="nucleotide sequence ID" value="NZ_JARAMH010000013.1"/>
</dbReference>
<dbReference type="Gene3D" id="1.20.58.370">
    <property type="entry name" value="MalF N-terminal region-like"/>
    <property type="match status" value="1"/>
</dbReference>
<feature type="transmembrane region" description="Helical" evidence="9">
    <location>
        <begin position="444"/>
        <end position="464"/>
    </location>
</feature>
<dbReference type="Pfam" id="PF16296">
    <property type="entry name" value="TM_PBP2_N"/>
    <property type="match status" value="1"/>
</dbReference>
<evidence type="ECO:0000256" key="1">
    <source>
        <dbReference type="ARBA" id="ARBA00004651"/>
    </source>
</evidence>
<dbReference type="InterPro" id="IPR000515">
    <property type="entry name" value="MetI-like"/>
</dbReference>
<dbReference type="Pfam" id="PF00528">
    <property type="entry name" value="BPD_transp_1"/>
    <property type="match status" value="1"/>
</dbReference>
<dbReference type="SUPFAM" id="SSF160964">
    <property type="entry name" value="MalF N-terminal region-like"/>
    <property type="match status" value="1"/>
</dbReference>
<dbReference type="Proteomes" id="UP001595797">
    <property type="component" value="Unassembled WGS sequence"/>
</dbReference>